<dbReference type="Proteomes" id="UP000554482">
    <property type="component" value="Unassembled WGS sequence"/>
</dbReference>
<evidence type="ECO:0000313" key="2">
    <source>
        <dbReference type="EMBL" id="KAF5188768.1"/>
    </source>
</evidence>
<reference evidence="2 3" key="1">
    <citation type="submission" date="2020-06" db="EMBL/GenBank/DDBJ databases">
        <title>Transcriptomic and genomic resources for Thalictrum thalictroides and T. hernandezii: Facilitating candidate gene discovery in an emerging model plant lineage.</title>
        <authorList>
            <person name="Arias T."/>
            <person name="Riano-Pachon D.M."/>
            <person name="Di Stilio V.S."/>
        </authorList>
    </citation>
    <scope>NUCLEOTIDE SEQUENCE [LARGE SCALE GENOMIC DNA]</scope>
    <source>
        <strain evidence="3">cv. WT478/WT964</strain>
        <tissue evidence="2">Leaves</tissue>
    </source>
</reference>
<organism evidence="2 3">
    <name type="scientific">Thalictrum thalictroides</name>
    <name type="common">Rue-anemone</name>
    <name type="synonym">Anemone thalictroides</name>
    <dbReference type="NCBI Taxonomy" id="46969"/>
    <lineage>
        <taxon>Eukaryota</taxon>
        <taxon>Viridiplantae</taxon>
        <taxon>Streptophyta</taxon>
        <taxon>Embryophyta</taxon>
        <taxon>Tracheophyta</taxon>
        <taxon>Spermatophyta</taxon>
        <taxon>Magnoliopsida</taxon>
        <taxon>Ranunculales</taxon>
        <taxon>Ranunculaceae</taxon>
        <taxon>Thalictroideae</taxon>
        <taxon>Thalictrum</taxon>
    </lineage>
</organism>
<evidence type="ECO:0000256" key="1">
    <source>
        <dbReference type="SAM" id="MobiDB-lite"/>
    </source>
</evidence>
<protein>
    <submittedName>
        <fullName evidence="2">Uncharacterized protein</fullName>
    </submittedName>
</protein>
<keyword evidence="3" id="KW-1185">Reference proteome</keyword>
<evidence type="ECO:0000313" key="3">
    <source>
        <dbReference type="Proteomes" id="UP000554482"/>
    </source>
</evidence>
<dbReference type="EMBL" id="JABWDY010026348">
    <property type="protein sequence ID" value="KAF5188768.1"/>
    <property type="molecule type" value="Genomic_DNA"/>
</dbReference>
<sequence length="283" mass="30883">MDAQLGILTCLQRSCGCAGEGRRCVIDTLDLSVDRRIEAVCFPSRRGRAVNFRSSPELRIDSPVYRPCSAVVAASTVKGFSVTAETNAVSLKSLRPPHVRSSIAAMDSAGDRTICLAVGLQLRRENVRSCPELKTQSPVYGGVQNTVPPATAEIPTASELRKSLQYTGEGRCVVDTLDLATDRRITGVCSFPLRRRRSGDGFRSSPEFGLDSPVYSCPGLRSRSPVSYDGVDTVQPAPADIPQKPAKSERRKSAWTRSRRFVWKGLVNAARRLCCCRSSEDTE</sequence>
<dbReference type="AlphaFoldDB" id="A0A7J6VVZ8"/>
<comment type="caution">
    <text evidence="2">The sequence shown here is derived from an EMBL/GenBank/DDBJ whole genome shotgun (WGS) entry which is preliminary data.</text>
</comment>
<gene>
    <name evidence="2" type="ORF">FRX31_021645</name>
</gene>
<accession>A0A7J6VVZ8</accession>
<name>A0A7J6VVZ8_THATH</name>
<proteinExistence type="predicted"/>
<feature type="region of interest" description="Disordered" evidence="1">
    <location>
        <begin position="227"/>
        <end position="252"/>
    </location>
</feature>